<evidence type="ECO:0000313" key="1">
    <source>
        <dbReference type="EMBL" id="CAI6372366.1"/>
    </source>
</evidence>
<dbReference type="AlphaFoldDB" id="A0AAV0XYS2"/>
<protein>
    <submittedName>
        <fullName evidence="1">Uncharacterized protein</fullName>
    </submittedName>
</protein>
<accession>A0AAV0XYS2</accession>
<keyword evidence="2" id="KW-1185">Reference proteome</keyword>
<sequence>MFSLDRQSATLFSFPALCLIMKSKSSIFNVNLAILADGIFKFLYYCRLMLSENTVNFRPHKNSLKYVILNTKPKSSRVVDDYVFSESSTFRDAYPMGLKLLVSSGCSSTAPRPIMLSSTVR</sequence>
<gene>
    <name evidence="1" type="ORF">MEUPH1_LOCUS26251</name>
</gene>
<reference evidence="1 2" key="1">
    <citation type="submission" date="2023-01" db="EMBL/GenBank/DDBJ databases">
        <authorList>
            <person name="Whitehead M."/>
        </authorList>
    </citation>
    <scope>NUCLEOTIDE SEQUENCE [LARGE SCALE GENOMIC DNA]</scope>
</reference>
<dbReference type="Proteomes" id="UP001160148">
    <property type="component" value="Unassembled WGS sequence"/>
</dbReference>
<comment type="caution">
    <text evidence="1">The sequence shown here is derived from an EMBL/GenBank/DDBJ whole genome shotgun (WGS) entry which is preliminary data.</text>
</comment>
<proteinExistence type="predicted"/>
<evidence type="ECO:0000313" key="2">
    <source>
        <dbReference type="Proteomes" id="UP001160148"/>
    </source>
</evidence>
<name>A0AAV0XYS2_9HEMI</name>
<organism evidence="1 2">
    <name type="scientific">Macrosiphum euphorbiae</name>
    <name type="common">potato aphid</name>
    <dbReference type="NCBI Taxonomy" id="13131"/>
    <lineage>
        <taxon>Eukaryota</taxon>
        <taxon>Metazoa</taxon>
        <taxon>Ecdysozoa</taxon>
        <taxon>Arthropoda</taxon>
        <taxon>Hexapoda</taxon>
        <taxon>Insecta</taxon>
        <taxon>Pterygota</taxon>
        <taxon>Neoptera</taxon>
        <taxon>Paraneoptera</taxon>
        <taxon>Hemiptera</taxon>
        <taxon>Sternorrhyncha</taxon>
        <taxon>Aphidomorpha</taxon>
        <taxon>Aphidoidea</taxon>
        <taxon>Aphididae</taxon>
        <taxon>Macrosiphini</taxon>
        <taxon>Macrosiphum</taxon>
    </lineage>
</organism>
<dbReference type="EMBL" id="CARXXK010001029">
    <property type="protein sequence ID" value="CAI6372366.1"/>
    <property type="molecule type" value="Genomic_DNA"/>
</dbReference>